<feature type="region of interest" description="Disordered" evidence="10">
    <location>
        <begin position="28"/>
        <end position="49"/>
    </location>
</feature>
<keyword evidence="9" id="KW-0863">Zinc-finger</keyword>
<dbReference type="EMBL" id="CP144745">
    <property type="protein sequence ID" value="WVZ54800.1"/>
    <property type="molecule type" value="Genomic_DNA"/>
</dbReference>
<gene>
    <name evidence="13" type="ORF">U9M48_005546</name>
</gene>
<evidence type="ECO:0000256" key="2">
    <source>
        <dbReference type="ARBA" id="ARBA00022679"/>
    </source>
</evidence>
<dbReference type="InterPro" id="IPR044602">
    <property type="entry name" value="ATL10/ATL72-79-like"/>
</dbReference>
<comment type="subcellular location">
    <subcellularLocation>
        <location evidence="1">Membrane</location>
        <topology evidence="1">Single-pass membrane protein</topology>
    </subcellularLocation>
</comment>
<dbReference type="InterPro" id="IPR013083">
    <property type="entry name" value="Znf_RING/FYVE/PHD"/>
</dbReference>
<dbReference type="GO" id="GO:0016567">
    <property type="term" value="P:protein ubiquitination"/>
    <property type="evidence" value="ECO:0007669"/>
    <property type="project" value="InterPro"/>
</dbReference>
<name>A0AAQ3PQD5_PASNO</name>
<dbReference type="Proteomes" id="UP001341281">
    <property type="component" value="Chromosome 01"/>
</dbReference>
<evidence type="ECO:0000256" key="10">
    <source>
        <dbReference type="SAM" id="MobiDB-lite"/>
    </source>
</evidence>
<organism evidence="13 14">
    <name type="scientific">Paspalum notatum var. saurae</name>
    <dbReference type="NCBI Taxonomy" id="547442"/>
    <lineage>
        <taxon>Eukaryota</taxon>
        <taxon>Viridiplantae</taxon>
        <taxon>Streptophyta</taxon>
        <taxon>Embryophyta</taxon>
        <taxon>Tracheophyta</taxon>
        <taxon>Spermatophyta</taxon>
        <taxon>Magnoliopsida</taxon>
        <taxon>Liliopsida</taxon>
        <taxon>Poales</taxon>
        <taxon>Poaceae</taxon>
        <taxon>PACMAD clade</taxon>
        <taxon>Panicoideae</taxon>
        <taxon>Andropogonodae</taxon>
        <taxon>Paspaleae</taxon>
        <taxon>Paspalinae</taxon>
        <taxon>Paspalum</taxon>
    </lineage>
</organism>
<dbReference type="SMART" id="SM00184">
    <property type="entry name" value="RING"/>
    <property type="match status" value="1"/>
</dbReference>
<evidence type="ECO:0000256" key="4">
    <source>
        <dbReference type="ARBA" id="ARBA00022723"/>
    </source>
</evidence>
<feature type="transmembrane region" description="Helical" evidence="11">
    <location>
        <begin position="59"/>
        <end position="83"/>
    </location>
</feature>
<evidence type="ECO:0000256" key="1">
    <source>
        <dbReference type="ARBA" id="ARBA00004167"/>
    </source>
</evidence>
<keyword evidence="4" id="KW-0479">Metal-binding</keyword>
<keyword evidence="6 11" id="KW-1133">Transmembrane helix</keyword>
<keyword evidence="3 11" id="KW-0812">Transmembrane</keyword>
<proteinExistence type="inferred from homology"/>
<evidence type="ECO:0000313" key="14">
    <source>
        <dbReference type="Proteomes" id="UP001341281"/>
    </source>
</evidence>
<evidence type="ECO:0000256" key="6">
    <source>
        <dbReference type="ARBA" id="ARBA00022989"/>
    </source>
</evidence>
<dbReference type="SUPFAM" id="SSF57850">
    <property type="entry name" value="RING/U-box"/>
    <property type="match status" value="1"/>
</dbReference>
<evidence type="ECO:0000259" key="12">
    <source>
        <dbReference type="PROSITE" id="PS50089"/>
    </source>
</evidence>
<keyword evidence="5" id="KW-0862">Zinc</keyword>
<evidence type="ECO:0000256" key="9">
    <source>
        <dbReference type="PROSITE-ProRule" id="PRU00175"/>
    </source>
</evidence>
<dbReference type="GO" id="GO:0016740">
    <property type="term" value="F:transferase activity"/>
    <property type="evidence" value="ECO:0007669"/>
    <property type="project" value="UniProtKB-KW"/>
</dbReference>
<dbReference type="GO" id="GO:0016020">
    <property type="term" value="C:membrane"/>
    <property type="evidence" value="ECO:0007669"/>
    <property type="project" value="UniProtKB-SubCell"/>
</dbReference>
<evidence type="ECO:0000313" key="13">
    <source>
        <dbReference type="EMBL" id="WVZ54800.1"/>
    </source>
</evidence>
<feature type="domain" description="RING-type" evidence="12">
    <location>
        <begin position="140"/>
        <end position="182"/>
    </location>
</feature>
<accession>A0AAQ3PQD5</accession>
<keyword evidence="2" id="KW-0808">Transferase</keyword>
<evidence type="ECO:0000256" key="11">
    <source>
        <dbReference type="SAM" id="Phobius"/>
    </source>
</evidence>
<dbReference type="Pfam" id="PF13639">
    <property type="entry name" value="zf-RING_2"/>
    <property type="match status" value="1"/>
</dbReference>
<dbReference type="PROSITE" id="PS50089">
    <property type="entry name" value="ZF_RING_2"/>
    <property type="match status" value="1"/>
</dbReference>
<sequence length="204" mass="20568">MRMLSGSGSDSTTAAAAFDGFMAPQLLTPAAPSSPRPSSSSVPPPAGTSSNGSGFHADMVIVLAAVLCVLTCALGLQALISCARHFAGRRRRRRALAAVAAPSSADSAELSKKQSALVLIGRIPEAVYEAAEAGAGAAECAICLGEFADGDSVRLLPTCRHGFHVRCIDLWLSAHSSCPICRHSLLEEGAAAGEAAPVAGAGGT</sequence>
<evidence type="ECO:0000256" key="3">
    <source>
        <dbReference type="ARBA" id="ARBA00022692"/>
    </source>
</evidence>
<reference evidence="13 14" key="1">
    <citation type="submission" date="2024-02" db="EMBL/GenBank/DDBJ databases">
        <title>High-quality chromosome-scale genome assembly of Pensacola bahiagrass (Paspalum notatum Flugge var. saurae).</title>
        <authorList>
            <person name="Vega J.M."/>
            <person name="Podio M."/>
            <person name="Orjuela J."/>
            <person name="Siena L.A."/>
            <person name="Pessino S.C."/>
            <person name="Combes M.C."/>
            <person name="Mariac C."/>
            <person name="Albertini E."/>
            <person name="Pupilli F."/>
            <person name="Ortiz J.P.A."/>
            <person name="Leblanc O."/>
        </authorList>
    </citation>
    <scope>NUCLEOTIDE SEQUENCE [LARGE SCALE GENOMIC DNA]</scope>
    <source>
        <strain evidence="13">R1</strain>
        <tissue evidence="13">Leaf</tissue>
    </source>
</reference>
<feature type="compositionally biased region" description="Low complexity" evidence="10">
    <location>
        <begin position="29"/>
        <end position="41"/>
    </location>
</feature>
<evidence type="ECO:0000256" key="5">
    <source>
        <dbReference type="ARBA" id="ARBA00022833"/>
    </source>
</evidence>
<comment type="similarity">
    <text evidence="8">Belongs to the RING-type zinc finger family. ATL subfamily.</text>
</comment>
<evidence type="ECO:0000256" key="8">
    <source>
        <dbReference type="ARBA" id="ARBA00024209"/>
    </source>
</evidence>
<dbReference type="GO" id="GO:0008270">
    <property type="term" value="F:zinc ion binding"/>
    <property type="evidence" value="ECO:0007669"/>
    <property type="project" value="UniProtKB-KW"/>
</dbReference>
<dbReference type="CDD" id="cd16461">
    <property type="entry name" value="RING-H2_EL5-like"/>
    <property type="match status" value="1"/>
</dbReference>
<dbReference type="PANTHER" id="PTHR46905">
    <property type="entry name" value="RING-H2 FINGER PROTEIN ATL78"/>
    <property type="match status" value="1"/>
</dbReference>
<protein>
    <recommendedName>
        <fullName evidence="12">RING-type domain-containing protein</fullName>
    </recommendedName>
</protein>
<dbReference type="InterPro" id="IPR001841">
    <property type="entry name" value="Znf_RING"/>
</dbReference>
<dbReference type="PANTHER" id="PTHR46905:SF7">
    <property type="entry name" value="RING-H2 FINGER PROTEIN ATL78"/>
    <property type="match status" value="1"/>
</dbReference>
<keyword evidence="14" id="KW-1185">Reference proteome</keyword>
<keyword evidence="7 11" id="KW-0472">Membrane</keyword>
<dbReference type="Gene3D" id="3.30.40.10">
    <property type="entry name" value="Zinc/RING finger domain, C3HC4 (zinc finger)"/>
    <property type="match status" value="1"/>
</dbReference>
<dbReference type="AlphaFoldDB" id="A0AAQ3PQD5"/>
<evidence type="ECO:0000256" key="7">
    <source>
        <dbReference type="ARBA" id="ARBA00023136"/>
    </source>
</evidence>